<feature type="transmembrane region" description="Helical" evidence="1">
    <location>
        <begin position="192"/>
        <end position="215"/>
    </location>
</feature>
<evidence type="ECO:0000256" key="1">
    <source>
        <dbReference type="SAM" id="Phobius"/>
    </source>
</evidence>
<sequence>MSLRSETPAPAVAERGGTPVRLGRWTALVVAGEGVGFLIPVTGFWIASALGLDGWAAWGLLVGAGAGEGALLGLGQSLALRGTRAAVRVGRWVAATAVAASVAWSIGMLPPTLADLGSPLDFTAPATWVAVSAGGLVLLATIPVAQWPVLRAAGVPRAWRWVPLNMAAWLVGLGFTFLPSPFIDESTPTAQLFAWFAMGGVLMALTVALVTGWGLRRMTRR</sequence>
<feature type="transmembrane region" description="Helical" evidence="1">
    <location>
        <begin position="25"/>
        <end position="49"/>
    </location>
</feature>
<feature type="transmembrane region" description="Helical" evidence="1">
    <location>
        <begin position="161"/>
        <end position="180"/>
    </location>
</feature>
<feature type="transmembrane region" description="Helical" evidence="1">
    <location>
        <begin position="92"/>
        <end position="114"/>
    </location>
</feature>
<dbReference type="Proteomes" id="UP001260072">
    <property type="component" value="Unassembled WGS sequence"/>
</dbReference>
<dbReference type="RefSeq" id="WP_310521272.1">
    <property type="nucleotide sequence ID" value="NZ_BAABBS010000001.1"/>
</dbReference>
<organism evidence="2 3">
    <name type="scientific">Agromyces indicus</name>
    <dbReference type="NCBI Taxonomy" id="758919"/>
    <lineage>
        <taxon>Bacteria</taxon>
        <taxon>Bacillati</taxon>
        <taxon>Actinomycetota</taxon>
        <taxon>Actinomycetes</taxon>
        <taxon>Micrococcales</taxon>
        <taxon>Microbacteriaceae</taxon>
        <taxon>Agromyces</taxon>
    </lineage>
</organism>
<feature type="transmembrane region" description="Helical" evidence="1">
    <location>
        <begin position="126"/>
        <end position="149"/>
    </location>
</feature>
<evidence type="ECO:0000313" key="3">
    <source>
        <dbReference type="Proteomes" id="UP001260072"/>
    </source>
</evidence>
<gene>
    <name evidence="2" type="ORF">RH861_12665</name>
</gene>
<comment type="caution">
    <text evidence="2">The sequence shown here is derived from an EMBL/GenBank/DDBJ whole genome shotgun (WGS) entry which is preliminary data.</text>
</comment>
<keyword evidence="3" id="KW-1185">Reference proteome</keyword>
<reference evidence="3" key="1">
    <citation type="submission" date="2023-07" db="EMBL/GenBank/DDBJ databases">
        <title>Description of three actinobacteria isolated from air of manufacturing shop in a pharmaceutical factory.</title>
        <authorList>
            <person name="Zhang D.-F."/>
        </authorList>
    </citation>
    <scope>NUCLEOTIDE SEQUENCE [LARGE SCALE GENOMIC DNA]</scope>
    <source>
        <strain evidence="3">CCTCC AB 2011122</strain>
    </source>
</reference>
<feature type="transmembrane region" description="Helical" evidence="1">
    <location>
        <begin position="55"/>
        <end position="80"/>
    </location>
</feature>
<keyword evidence="1" id="KW-0812">Transmembrane</keyword>
<accession>A0ABU1FN76</accession>
<proteinExistence type="predicted"/>
<dbReference type="EMBL" id="JAVKGS010000003">
    <property type="protein sequence ID" value="MDR5692916.1"/>
    <property type="molecule type" value="Genomic_DNA"/>
</dbReference>
<keyword evidence="1" id="KW-1133">Transmembrane helix</keyword>
<keyword evidence="1" id="KW-0472">Membrane</keyword>
<name>A0ABU1FN76_9MICO</name>
<evidence type="ECO:0000313" key="2">
    <source>
        <dbReference type="EMBL" id="MDR5692916.1"/>
    </source>
</evidence>
<protein>
    <submittedName>
        <fullName evidence="2">Uncharacterized protein</fullName>
    </submittedName>
</protein>